<dbReference type="Pfam" id="PF13191">
    <property type="entry name" value="AAA_16"/>
    <property type="match status" value="1"/>
</dbReference>
<dbReference type="SUPFAM" id="SSF46894">
    <property type="entry name" value="C-terminal effector domain of the bipartite response regulators"/>
    <property type="match status" value="1"/>
</dbReference>
<dbReference type="SUPFAM" id="SSF52540">
    <property type="entry name" value="P-loop containing nucleoside triphosphate hydrolases"/>
    <property type="match status" value="1"/>
</dbReference>
<dbReference type="GO" id="GO:0005737">
    <property type="term" value="C:cytoplasm"/>
    <property type="evidence" value="ECO:0007669"/>
    <property type="project" value="TreeGrafter"/>
</dbReference>
<dbReference type="SMART" id="SM00421">
    <property type="entry name" value="HTH_LUXR"/>
    <property type="match status" value="1"/>
</dbReference>
<evidence type="ECO:0000256" key="1">
    <source>
        <dbReference type="ARBA" id="ARBA00022741"/>
    </source>
</evidence>
<dbReference type="InterPro" id="IPR041664">
    <property type="entry name" value="AAA_16"/>
</dbReference>
<dbReference type="PRINTS" id="PR00038">
    <property type="entry name" value="HTHLUXR"/>
</dbReference>
<dbReference type="Gene3D" id="1.10.10.10">
    <property type="entry name" value="Winged helix-like DNA-binding domain superfamily/Winged helix DNA-binding domain"/>
    <property type="match status" value="1"/>
</dbReference>
<dbReference type="RefSeq" id="WP_121158669.1">
    <property type="nucleotide sequence ID" value="NZ_RBKT01000001.1"/>
</dbReference>
<dbReference type="CDD" id="cd06170">
    <property type="entry name" value="LuxR_C_like"/>
    <property type="match status" value="1"/>
</dbReference>
<name>A0A495JPU6_9ACTN</name>
<keyword evidence="1" id="KW-0547">Nucleotide-binding</keyword>
<proteinExistence type="predicted"/>
<dbReference type="PANTHER" id="PTHR16305">
    <property type="entry name" value="TESTICULAR SOLUBLE ADENYLYL CYCLASE"/>
    <property type="match status" value="1"/>
</dbReference>
<dbReference type="InterPro" id="IPR016032">
    <property type="entry name" value="Sig_transdc_resp-reg_C-effctor"/>
</dbReference>
<sequence>MPLTGGPLVGRDKWLGELGTALTATVTGNGGCVVVEGPAGIGKSRLLAVVAEEATRRGLPVAVARPTELDRIAPLSALLRALRAASPPVLDDATIAELARQEGNRFWLLDRLGETIEEFAAERGLVMILDDTQWADELTALALRTFVPTMRNSPVLWLMARRPQSTKSPVRDAVDWLLSEGATHIRLEPLSEQDVATFCGQVLGAVPGSTVLSLAERSGGNPFLLEQLLTTMVADGRVVVEDDTATVVAGDLPTMFLNAVEHRLRDLSPGARRLLDVASVIGRPFTLHEAAGLAGIPAVQLLAAADVAAKAGILVDSGTELEFGHDILREAVYQALSGPVRHVLHREAAFVLQSEGRPATEVAEHLVRSARRGDQRAVSVLREAANTIAPRAPDTAADLLLRALDLIDEDDPQHARVVADAVRLLASVGRLGEARELGDAALRHGLDAETEAAILLGLAEALKHAGEDAAVVESTSRALARPGVPDAARAHLLAIRAHALLYVDDHDAAERASVQSISVGTAAGEPAAAVFGLAARSVVARTQGRLADAVQFAREGVQLADTAGGEARGRHPSLWLARALVATDRFTEADAMFELGEREAGQLGTAWSQPLWHFYRAELRLAAGRLDEAEAEAEAGLSVTERLSARALAVPLFGIAAELALRRDDLPTANAQIGRARELLNNGVGAMTEDLGWAVALVHEAGRDLKSALEVLGPIYEALPHRLLLISQEPWAGPQLVRLALAGGLDEWARAAAAATRRLADANPRVASLGGAAAHAEGLLRADRSALHRAVAAYRSSPRVLARASAMEDAARAEKTHGRRTEAVALLDEVLEVYGRCEALRDHARVRRELRALGVRRRTMAPPAAATTGWTSLTEAELRVVRLVAQGMSNRATAARLFLSPHTVDTHLRHAFAKLGVSSRVELTRRVLEHEGTSS</sequence>
<dbReference type="InterPro" id="IPR027417">
    <property type="entry name" value="P-loop_NTPase"/>
</dbReference>
<dbReference type="InterPro" id="IPR036388">
    <property type="entry name" value="WH-like_DNA-bd_sf"/>
</dbReference>
<dbReference type="GO" id="GO:0006355">
    <property type="term" value="P:regulation of DNA-templated transcription"/>
    <property type="evidence" value="ECO:0007669"/>
    <property type="project" value="InterPro"/>
</dbReference>
<dbReference type="SUPFAM" id="SSF48452">
    <property type="entry name" value="TPR-like"/>
    <property type="match status" value="1"/>
</dbReference>
<keyword evidence="2" id="KW-0067">ATP-binding</keyword>
<dbReference type="Pfam" id="PF00196">
    <property type="entry name" value="GerE"/>
    <property type="match status" value="1"/>
</dbReference>
<evidence type="ECO:0000313" key="5">
    <source>
        <dbReference type="Proteomes" id="UP000277671"/>
    </source>
</evidence>
<dbReference type="GO" id="GO:0005524">
    <property type="term" value="F:ATP binding"/>
    <property type="evidence" value="ECO:0007669"/>
    <property type="project" value="UniProtKB-KW"/>
</dbReference>
<dbReference type="Proteomes" id="UP000277671">
    <property type="component" value="Unassembled WGS sequence"/>
</dbReference>
<gene>
    <name evidence="4" type="ORF">BDK92_4764</name>
</gene>
<accession>A0A495JPU6</accession>
<dbReference type="Gene3D" id="3.40.50.300">
    <property type="entry name" value="P-loop containing nucleotide triphosphate hydrolases"/>
    <property type="match status" value="1"/>
</dbReference>
<dbReference type="PANTHER" id="PTHR16305:SF35">
    <property type="entry name" value="TRANSCRIPTIONAL ACTIVATOR DOMAIN"/>
    <property type="match status" value="1"/>
</dbReference>
<evidence type="ECO:0000313" key="4">
    <source>
        <dbReference type="EMBL" id="RKR90392.1"/>
    </source>
</evidence>
<organism evidence="4 5">
    <name type="scientific">Micromonospora pisi</name>
    <dbReference type="NCBI Taxonomy" id="589240"/>
    <lineage>
        <taxon>Bacteria</taxon>
        <taxon>Bacillati</taxon>
        <taxon>Actinomycetota</taxon>
        <taxon>Actinomycetes</taxon>
        <taxon>Micromonosporales</taxon>
        <taxon>Micromonosporaceae</taxon>
        <taxon>Micromonospora</taxon>
    </lineage>
</organism>
<protein>
    <submittedName>
        <fullName evidence="4">Regulatory LuxR family protein</fullName>
    </submittedName>
</protein>
<dbReference type="InterPro" id="IPR011990">
    <property type="entry name" value="TPR-like_helical_dom_sf"/>
</dbReference>
<evidence type="ECO:0000256" key="2">
    <source>
        <dbReference type="ARBA" id="ARBA00022840"/>
    </source>
</evidence>
<dbReference type="GO" id="GO:0004016">
    <property type="term" value="F:adenylate cyclase activity"/>
    <property type="evidence" value="ECO:0007669"/>
    <property type="project" value="TreeGrafter"/>
</dbReference>
<reference evidence="4 5" key="1">
    <citation type="submission" date="2018-10" db="EMBL/GenBank/DDBJ databases">
        <title>Sequencing the genomes of 1000 actinobacteria strains.</title>
        <authorList>
            <person name="Klenk H.-P."/>
        </authorList>
    </citation>
    <scope>NUCLEOTIDE SEQUENCE [LARGE SCALE GENOMIC DNA]</scope>
    <source>
        <strain evidence="4 5">DSM 45175</strain>
    </source>
</reference>
<dbReference type="GO" id="GO:0003677">
    <property type="term" value="F:DNA binding"/>
    <property type="evidence" value="ECO:0007669"/>
    <property type="project" value="InterPro"/>
</dbReference>
<keyword evidence="5" id="KW-1185">Reference proteome</keyword>
<dbReference type="Gene3D" id="1.25.40.10">
    <property type="entry name" value="Tetratricopeptide repeat domain"/>
    <property type="match status" value="1"/>
</dbReference>
<dbReference type="PROSITE" id="PS50043">
    <property type="entry name" value="HTH_LUXR_2"/>
    <property type="match status" value="1"/>
</dbReference>
<dbReference type="InterPro" id="IPR000792">
    <property type="entry name" value="Tscrpt_reg_LuxR_C"/>
</dbReference>
<evidence type="ECO:0000259" key="3">
    <source>
        <dbReference type="PROSITE" id="PS50043"/>
    </source>
</evidence>
<feature type="domain" description="HTH luxR-type" evidence="3">
    <location>
        <begin position="866"/>
        <end position="931"/>
    </location>
</feature>
<dbReference type="EMBL" id="RBKT01000001">
    <property type="protein sequence ID" value="RKR90392.1"/>
    <property type="molecule type" value="Genomic_DNA"/>
</dbReference>
<comment type="caution">
    <text evidence="4">The sequence shown here is derived from an EMBL/GenBank/DDBJ whole genome shotgun (WGS) entry which is preliminary data.</text>
</comment>
<dbReference type="AlphaFoldDB" id="A0A495JPU6"/>
<dbReference type="OrthoDB" id="8482304at2"/>